<proteinExistence type="predicted"/>
<dbReference type="EMBL" id="LAZR01024349">
    <property type="protein sequence ID" value="KKL75447.1"/>
    <property type="molecule type" value="Genomic_DNA"/>
</dbReference>
<dbReference type="AlphaFoldDB" id="A0A0F9HJX8"/>
<protein>
    <submittedName>
        <fullName evidence="1">Uncharacterized protein</fullName>
    </submittedName>
</protein>
<reference evidence="1" key="1">
    <citation type="journal article" date="2015" name="Nature">
        <title>Complex archaea that bridge the gap between prokaryotes and eukaryotes.</title>
        <authorList>
            <person name="Spang A."/>
            <person name="Saw J.H."/>
            <person name="Jorgensen S.L."/>
            <person name="Zaremba-Niedzwiedzka K."/>
            <person name="Martijn J."/>
            <person name="Lind A.E."/>
            <person name="van Eijk R."/>
            <person name="Schleper C."/>
            <person name="Guy L."/>
            <person name="Ettema T.J."/>
        </authorList>
    </citation>
    <scope>NUCLEOTIDE SEQUENCE</scope>
</reference>
<evidence type="ECO:0000313" key="1">
    <source>
        <dbReference type="EMBL" id="KKL75447.1"/>
    </source>
</evidence>
<accession>A0A0F9HJX8</accession>
<gene>
    <name evidence="1" type="ORF">LCGC14_2054800</name>
</gene>
<organism evidence="1">
    <name type="scientific">marine sediment metagenome</name>
    <dbReference type="NCBI Taxonomy" id="412755"/>
    <lineage>
        <taxon>unclassified sequences</taxon>
        <taxon>metagenomes</taxon>
        <taxon>ecological metagenomes</taxon>
    </lineage>
</organism>
<name>A0A0F9HJX8_9ZZZZ</name>
<comment type="caution">
    <text evidence="1">The sequence shown here is derived from an EMBL/GenBank/DDBJ whole genome shotgun (WGS) entry which is preliminary data.</text>
</comment>
<sequence>MNICSILGHNDKKYFVDGDGVHLDTCCIIRAQICERCDRWK</sequence>